<protein>
    <recommendedName>
        <fullName evidence="4">3'-5' exonuclease domain-containing protein</fullName>
    </recommendedName>
</protein>
<dbReference type="EMBL" id="PDNB01000072">
    <property type="protein sequence ID" value="PGH11494.1"/>
    <property type="molecule type" value="Genomic_DNA"/>
</dbReference>
<dbReference type="GO" id="GO:0005737">
    <property type="term" value="C:cytoplasm"/>
    <property type="evidence" value="ECO:0007669"/>
    <property type="project" value="TreeGrafter"/>
</dbReference>
<dbReference type="InterPro" id="IPR002562">
    <property type="entry name" value="3'-5'_exonuclease_dom"/>
</dbReference>
<feature type="region of interest" description="Disordered" evidence="3">
    <location>
        <begin position="670"/>
        <end position="697"/>
    </location>
</feature>
<dbReference type="Gene3D" id="3.30.420.10">
    <property type="entry name" value="Ribonuclease H-like superfamily/Ribonuclease H"/>
    <property type="match status" value="1"/>
</dbReference>
<dbReference type="SMART" id="SM00474">
    <property type="entry name" value="35EXOc"/>
    <property type="match status" value="1"/>
</dbReference>
<dbReference type="InterPro" id="IPR051132">
    <property type="entry name" value="3-5_Exonuclease_domain"/>
</dbReference>
<reference evidence="5 6" key="1">
    <citation type="submission" date="2017-10" db="EMBL/GenBank/DDBJ databases">
        <title>Comparative genomics in systemic dimorphic fungi from Ajellomycetaceae.</title>
        <authorList>
            <person name="Munoz J.F."/>
            <person name="Mcewen J.G."/>
            <person name="Clay O.K."/>
            <person name="Cuomo C.A."/>
        </authorList>
    </citation>
    <scope>NUCLEOTIDE SEQUENCE [LARGE SCALE GENOMIC DNA]</scope>
    <source>
        <strain evidence="5 6">UAMH5409</strain>
    </source>
</reference>
<dbReference type="PANTHER" id="PTHR13620">
    <property type="entry name" value="3-5 EXONUCLEASE"/>
    <property type="match status" value="1"/>
</dbReference>
<comment type="caution">
    <text evidence="5">The sequence shown here is derived from an EMBL/GenBank/DDBJ whole genome shotgun (WGS) entry which is preliminary data.</text>
</comment>
<dbReference type="SUPFAM" id="SSF53098">
    <property type="entry name" value="Ribonuclease H-like"/>
    <property type="match status" value="1"/>
</dbReference>
<dbReference type="Pfam" id="PF01612">
    <property type="entry name" value="DNA_pol_A_exo1"/>
    <property type="match status" value="1"/>
</dbReference>
<feature type="domain" description="3'-5' exonuclease" evidence="4">
    <location>
        <begin position="795"/>
        <end position="984"/>
    </location>
</feature>
<accession>A0A2B7XIE1</accession>
<feature type="compositionally biased region" description="Polar residues" evidence="3">
    <location>
        <begin position="633"/>
        <end position="658"/>
    </location>
</feature>
<dbReference type="STRING" id="1447875.A0A2B7XIE1"/>
<dbReference type="GO" id="GO:0005634">
    <property type="term" value="C:nucleus"/>
    <property type="evidence" value="ECO:0007669"/>
    <property type="project" value="TreeGrafter"/>
</dbReference>
<dbReference type="GO" id="GO:0006139">
    <property type="term" value="P:nucleobase-containing compound metabolic process"/>
    <property type="evidence" value="ECO:0007669"/>
    <property type="project" value="InterPro"/>
</dbReference>
<evidence type="ECO:0000256" key="1">
    <source>
        <dbReference type="ARBA" id="ARBA00022722"/>
    </source>
</evidence>
<feature type="region of interest" description="Disordered" evidence="3">
    <location>
        <begin position="1006"/>
        <end position="1025"/>
    </location>
</feature>
<dbReference type="GO" id="GO:0008408">
    <property type="term" value="F:3'-5' exonuclease activity"/>
    <property type="evidence" value="ECO:0007669"/>
    <property type="project" value="InterPro"/>
</dbReference>
<keyword evidence="2" id="KW-0378">Hydrolase</keyword>
<keyword evidence="1" id="KW-0540">Nuclease</keyword>
<name>A0A2B7XIE1_9EURO</name>
<evidence type="ECO:0000256" key="3">
    <source>
        <dbReference type="SAM" id="MobiDB-lite"/>
    </source>
</evidence>
<dbReference type="GO" id="GO:0003676">
    <property type="term" value="F:nucleic acid binding"/>
    <property type="evidence" value="ECO:0007669"/>
    <property type="project" value="InterPro"/>
</dbReference>
<organism evidence="5 6">
    <name type="scientific">Helicocarpus griseus UAMH5409</name>
    <dbReference type="NCBI Taxonomy" id="1447875"/>
    <lineage>
        <taxon>Eukaryota</taxon>
        <taxon>Fungi</taxon>
        <taxon>Dikarya</taxon>
        <taxon>Ascomycota</taxon>
        <taxon>Pezizomycotina</taxon>
        <taxon>Eurotiomycetes</taxon>
        <taxon>Eurotiomycetidae</taxon>
        <taxon>Onygenales</taxon>
        <taxon>Ajellomycetaceae</taxon>
        <taxon>Helicocarpus</taxon>
    </lineage>
</organism>
<dbReference type="OrthoDB" id="1920326at2759"/>
<evidence type="ECO:0000256" key="2">
    <source>
        <dbReference type="ARBA" id="ARBA00022801"/>
    </source>
</evidence>
<dbReference type="CDD" id="cd06141">
    <property type="entry name" value="WRN_exo"/>
    <property type="match status" value="1"/>
</dbReference>
<dbReference type="InterPro" id="IPR036397">
    <property type="entry name" value="RNaseH_sf"/>
</dbReference>
<evidence type="ECO:0000259" key="4">
    <source>
        <dbReference type="SMART" id="SM00474"/>
    </source>
</evidence>
<sequence>MNHATPGPGLKPLFGVKITRTSQIPAAAKRVKQAPATRNPKNFLAEVIAPPKPESQSAQFEMRFEDRIVSYYRLGRASEFDEGDLDDERSYVAELDDEEVNEESLHTLKAEIAAEEAAAAREVQKLKIPVFKDSKVEISAAAPDFDTSKFLAQLKPEESRDGQLDILTDIQFVQSQLFSSERYAIAATLSISASSCNLLSDRLRSISHHISLANKAIYSFYLSIHIPAKIRGTIYRQTQKAFLIVNSRWLRPITICLEDLARSDEVPKSRRLVYRKYHNIIYRDCDMISVAGHYFRREFKDRLLFTTSAVPETWDFQLAAFGIARKYLKVQRALMNISRDISDIAESFRVERLKRASKRKLSPFYTPPEKRFLRELEIYRAQSLSVHDYMTENFGPLVSYAYYLIYVTAPRSGILWKQWEAVHSLLLYQKRFVAISSLLREIIVIHKYGDHGGLLDFQYPTRRDLGNFKNTTLSLISQFSSECEGFFELNYCRLQLEETRMGKKKSDPSMALASAADMERLRFWAVELAKVDDEMCSYIPRPGETSIVRRRIRYEDDEHKYFDIMQMVMNGGIKNGKISKSARPRLPSRARIPINYTALGKPTSPPITRLKGTRIRFQMTRPKPAKRPRPAICSTSTRMGQPKNGSVSSGLNKTGPTEMHNNAVASLLDVLEPGPSEQTRGRSRRSGTRHSPEAEHRAMALKSKQLNLIRRMPQRSTHPAAQTSAHTEIISTPSAQTKSSLKNLFRHIWSSQFHTTAASHLSSPMRIPNDKSVTPASKYWSYDLNKTPDGGNITVHYCTSLQTTEQIAKHFLSETVVGLDLEWKAQASSRDSVVDNVSVIQLASKERIALFHLALFNSARTSQHLVSPTLKKVLESPDIIKVGVNIKGDCTRLRKYLEIQASSVFELSHLHKVVKHHLSPGCINRRPVCLADQVEEHLGLPLDKDPDIRLGGWSKRLTLPQVRYAATDPYAALHLFHVLEAKRLKLQPVPPRPDLFDSLPPVKASSKKQISLSSAALSNTTPSPT</sequence>
<dbReference type="AlphaFoldDB" id="A0A2B7XIE1"/>
<dbReference type="PANTHER" id="PTHR13620:SF104">
    <property type="entry name" value="EXONUCLEASE 3'-5' DOMAIN-CONTAINING PROTEIN 2"/>
    <property type="match status" value="1"/>
</dbReference>
<feature type="compositionally biased region" description="Polar residues" evidence="3">
    <location>
        <begin position="1007"/>
        <end position="1025"/>
    </location>
</feature>
<gene>
    <name evidence="5" type="ORF">AJ79_04869</name>
</gene>
<evidence type="ECO:0000313" key="5">
    <source>
        <dbReference type="EMBL" id="PGH11494.1"/>
    </source>
</evidence>
<dbReference type="InterPro" id="IPR012337">
    <property type="entry name" value="RNaseH-like_sf"/>
</dbReference>
<feature type="region of interest" description="Disordered" evidence="3">
    <location>
        <begin position="621"/>
        <end position="658"/>
    </location>
</feature>
<keyword evidence="6" id="KW-1185">Reference proteome</keyword>
<proteinExistence type="predicted"/>
<dbReference type="Proteomes" id="UP000223968">
    <property type="component" value="Unassembled WGS sequence"/>
</dbReference>
<evidence type="ECO:0000313" key="6">
    <source>
        <dbReference type="Proteomes" id="UP000223968"/>
    </source>
</evidence>